<dbReference type="EMBL" id="JARQZJ010000007">
    <property type="protein sequence ID" value="KAK9871666.1"/>
    <property type="molecule type" value="Genomic_DNA"/>
</dbReference>
<keyword evidence="4" id="KW-1185">Reference proteome</keyword>
<dbReference type="Pfam" id="PF22936">
    <property type="entry name" value="Pol_BBD"/>
    <property type="match status" value="1"/>
</dbReference>
<protein>
    <recommendedName>
        <fullName evidence="2">Retrovirus-related Pol polyprotein from transposon TNT 1-94-like beta-barrel domain-containing protein</fullName>
    </recommendedName>
</protein>
<gene>
    <name evidence="3" type="ORF">WA026_014114</name>
</gene>
<feature type="domain" description="Retrovirus-related Pol polyprotein from transposon TNT 1-94-like beta-barrel" evidence="2">
    <location>
        <begin position="4"/>
        <end position="43"/>
    </location>
</feature>
<evidence type="ECO:0000313" key="3">
    <source>
        <dbReference type="EMBL" id="KAK9871666.1"/>
    </source>
</evidence>
<evidence type="ECO:0000259" key="2">
    <source>
        <dbReference type="Pfam" id="PF22936"/>
    </source>
</evidence>
<comment type="caution">
    <text evidence="3">The sequence shown here is derived from an EMBL/GenBank/DDBJ whole genome shotgun (WGS) entry which is preliminary data.</text>
</comment>
<evidence type="ECO:0000313" key="4">
    <source>
        <dbReference type="Proteomes" id="UP001431783"/>
    </source>
</evidence>
<reference evidence="3 4" key="1">
    <citation type="submission" date="2023-03" db="EMBL/GenBank/DDBJ databases">
        <title>Genome insight into feeding habits of ladybird beetles.</title>
        <authorList>
            <person name="Li H.-S."/>
            <person name="Huang Y.-H."/>
            <person name="Pang H."/>
        </authorList>
    </citation>
    <scope>NUCLEOTIDE SEQUENCE [LARGE SCALE GENOMIC DNA]</scope>
    <source>
        <strain evidence="3">SYSU_2023b</strain>
        <tissue evidence="3">Whole body</tissue>
    </source>
</reference>
<name>A0AAW1TVB4_9CUCU</name>
<proteinExistence type="predicted"/>
<evidence type="ECO:0000256" key="1">
    <source>
        <dbReference type="SAM" id="MobiDB-lite"/>
    </source>
</evidence>
<dbReference type="Proteomes" id="UP001431783">
    <property type="component" value="Unassembled WGS sequence"/>
</dbReference>
<organism evidence="3 4">
    <name type="scientific">Henosepilachna vigintioctopunctata</name>
    <dbReference type="NCBI Taxonomy" id="420089"/>
    <lineage>
        <taxon>Eukaryota</taxon>
        <taxon>Metazoa</taxon>
        <taxon>Ecdysozoa</taxon>
        <taxon>Arthropoda</taxon>
        <taxon>Hexapoda</taxon>
        <taxon>Insecta</taxon>
        <taxon>Pterygota</taxon>
        <taxon>Neoptera</taxon>
        <taxon>Endopterygota</taxon>
        <taxon>Coleoptera</taxon>
        <taxon>Polyphaga</taxon>
        <taxon>Cucujiformia</taxon>
        <taxon>Coccinelloidea</taxon>
        <taxon>Coccinellidae</taxon>
        <taxon>Epilachninae</taxon>
        <taxon>Epilachnini</taxon>
        <taxon>Henosepilachna</taxon>
    </lineage>
</organism>
<sequence length="184" mass="21485">MVYSGASQHMCKERNMFCSFIELNETKYIKIEDGTTLREEGQGYRVYYEKENKVAIGREIIFELDKPVEQNSEEKFVSLDIEVTECREEDSDVKNSENLEEISESNLNETKNENSQNEENVDEPINPSPSRVRDERLRPFRALKRPTHLHTDYDLSFFSLDVDEPTSYSDAMESKYKSVSGKKQ</sequence>
<accession>A0AAW1TVB4</accession>
<dbReference type="InterPro" id="IPR054722">
    <property type="entry name" value="PolX-like_BBD"/>
</dbReference>
<feature type="region of interest" description="Disordered" evidence="1">
    <location>
        <begin position="87"/>
        <end position="145"/>
    </location>
</feature>
<dbReference type="AlphaFoldDB" id="A0AAW1TVB4"/>